<keyword evidence="4" id="KW-1185">Reference proteome</keyword>
<evidence type="ECO:0000259" key="2">
    <source>
        <dbReference type="Pfam" id="PF24758"/>
    </source>
</evidence>
<accession>A0A9P0ZAS3</accession>
<protein>
    <recommendedName>
        <fullName evidence="2">F-box/LRR-repeat protein 15/At3g58940/PEG3-like LRR domain-containing protein</fullName>
    </recommendedName>
</protein>
<name>A0A9P0ZAS3_CUSEU</name>
<dbReference type="Pfam" id="PF24758">
    <property type="entry name" value="LRR_At5g56370"/>
    <property type="match status" value="1"/>
</dbReference>
<dbReference type="PANTHER" id="PTHR31639:SF256">
    <property type="entry name" value="OS07G0242900 PROTEIN"/>
    <property type="match status" value="1"/>
</dbReference>
<proteinExistence type="predicted"/>
<dbReference type="InterPro" id="IPR036047">
    <property type="entry name" value="F-box-like_dom_sf"/>
</dbReference>
<sequence>MEEPDRLSELPADVLDKIMGLLWIGEAARCAVLSTVLRDAWYNLTELDFDDSFHHNIYPIYDGDPATWHRKINNYLKKHNGSIKKFGIYFSLQAYQRDFDNLFLSVTNKGVQELYINIYSDDPIKYRLPACIFKCPTLKIVQASGVQIDPIKARCIFPNVTSISFSDVDFSPRSRQLHAVDVPMLRNLIFRGCEDISHFNITAPKLRTLSIKGCYIGHDCDSDSDNYSQSDSDDDDDYYYEDDDSRYTNDYRNEFEKRLFEFLMSQVEDDDDESDYSDNSDSGGDYDDSNMFCYDLLSGEDKSGGGFLPANMDLGSIRALHLCCDGIGAVVDDFRMRLQMPALDVKYLNLSGDYFPDPDSNSKFVSLLQSCPKLCKLEICFELHGFESPDCSGSFSDLLGGQHNLHYRHNALRIMKLSLLSGSKSELQFITGLIACFPTCKKVLVCCPKRFWSREKAKIKEEILSSCGASSAVKIYLK</sequence>
<comment type="caution">
    <text evidence="3">The sequence shown here is derived from an EMBL/GenBank/DDBJ whole genome shotgun (WGS) entry which is preliminary data.</text>
</comment>
<organism evidence="3 4">
    <name type="scientific">Cuscuta europaea</name>
    <name type="common">European dodder</name>
    <dbReference type="NCBI Taxonomy" id="41803"/>
    <lineage>
        <taxon>Eukaryota</taxon>
        <taxon>Viridiplantae</taxon>
        <taxon>Streptophyta</taxon>
        <taxon>Embryophyta</taxon>
        <taxon>Tracheophyta</taxon>
        <taxon>Spermatophyta</taxon>
        <taxon>Magnoliopsida</taxon>
        <taxon>eudicotyledons</taxon>
        <taxon>Gunneridae</taxon>
        <taxon>Pentapetalae</taxon>
        <taxon>asterids</taxon>
        <taxon>lamiids</taxon>
        <taxon>Solanales</taxon>
        <taxon>Convolvulaceae</taxon>
        <taxon>Cuscuteae</taxon>
        <taxon>Cuscuta</taxon>
        <taxon>Cuscuta subgen. Cuscuta</taxon>
    </lineage>
</organism>
<evidence type="ECO:0000313" key="4">
    <source>
        <dbReference type="Proteomes" id="UP001152484"/>
    </source>
</evidence>
<gene>
    <name evidence="3" type="ORF">CEURO_LOCUS12359</name>
</gene>
<feature type="compositionally biased region" description="Acidic residues" evidence="1">
    <location>
        <begin position="231"/>
        <end position="244"/>
    </location>
</feature>
<dbReference type="SUPFAM" id="SSF81383">
    <property type="entry name" value="F-box domain"/>
    <property type="match status" value="1"/>
</dbReference>
<dbReference type="EMBL" id="CAMAPE010000030">
    <property type="protein sequence ID" value="CAH9093422.1"/>
    <property type="molecule type" value="Genomic_DNA"/>
</dbReference>
<reference evidence="3" key="1">
    <citation type="submission" date="2022-07" db="EMBL/GenBank/DDBJ databases">
        <authorList>
            <person name="Macas J."/>
            <person name="Novak P."/>
            <person name="Neumann P."/>
        </authorList>
    </citation>
    <scope>NUCLEOTIDE SEQUENCE</scope>
</reference>
<feature type="domain" description="F-box/LRR-repeat protein 15/At3g58940/PEG3-like LRR" evidence="2">
    <location>
        <begin position="100"/>
        <end position="214"/>
    </location>
</feature>
<evidence type="ECO:0000256" key="1">
    <source>
        <dbReference type="SAM" id="MobiDB-lite"/>
    </source>
</evidence>
<dbReference type="AlphaFoldDB" id="A0A9P0ZAS3"/>
<feature type="region of interest" description="Disordered" evidence="1">
    <location>
        <begin position="224"/>
        <end position="245"/>
    </location>
</feature>
<dbReference type="Proteomes" id="UP001152484">
    <property type="component" value="Unassembled WGS sequence"/>
</dbReference>
<dbReference type="OrthoDB" id="594804at2759"/>
<dbReference type="InterPro" id="IPR055411">
    <property type="entry name" value="LRR_FXL15/At3g58940/PEG3-like"/>
</dbReference>
<dbReference type="PANTHER" id="PTHR31639">
    <property type="entry name" value="F-BOX PROTEIN-LIKE"/>
    <property type="match status" value="1"/>
</dbReference>
<dbReference type="SUPFAM" id="SSF52047">
    <property type="entry name" value="RNI-like"/>
    <property type="match status" value="1"/>
</dbReference>
<evidence type="ECO:0000313" key="3">
    <source>
        <dbReference type="EMBL" id="CAH9093422.1"/>
    </source>
</evidence>